<dbReference type="OrthoDB" id="2444997at2759"/>
<feature type="compositionally biased region" description="Low complexity" evidence="1">
    <location>
        <begin position="575"/>
        <end position="584"/>
    </location>
</feature>
<accession>A0A197K793</accession>
<feature type="region of interest" description="Disordered" evidence="1">
    <location>
        <begin position="782"/>
        <end position="816"/>
    </location>
</feature>
<feature type="region of interest" description="Disordered" evidence="1">
    <location>
        <begin position="636"/>
        <end position="679"/>
    </location>
</feature>
<feature type="compositionally biased region" description="Polar residues" evidence="1">
    <location>
        <begin position="564"/>
        <end position="574"/>
    </location>
</feature>
<feature type="compositionally biased region" description="Low complexity" evidence="1">
    <location>
        <begin position="658"/>
        <end position="677"/>
    </location>
</feature>
<evidence type="ECO:0000313" key="2">
    <source>
        <dbReference type="EMBL" id="OAQ33355.1"/>
    </source>
</evidence>
<feature type="compositionally biased region" description="Polar residues" evidence="1">
    <location>
        <begin position="638"/>
        <end position="647"/>
    </location>
</feature>
<feature type="compositionally biased region" description="Low complexity" evidence="1">
    <location>
        <begin position="211"/>
        <end position="229"/>
    </location>
</feature>
<keyword evidence="3" id="KW-1185">Reference proteome</keyword>
<dbReference type="Proteomes" id="UP000078512">
    <property type="component" value="Unassembled WGS sequence"/>
</dbReference>
<sequence>MTVFVFSSVTVYLLIFNFKRNNRGSHIQLGKWLRRLTVMDSTEMPHHTSQPFLFAALPSSTSTPVTTRKQSFGSVYSSSASTISSVGTMGSIASHNGGGSFYSLSKDSNKSNLDLPLPPRHSPYPVLYSHTNYSNLSISQHNTSGHSIYSSNSSASSCFSLASSQYSVSVDKVHHAFGSLPSPCPPPPASIFSASSSSLPLAASVNIPINTPTPTATKSLSSSSSASLSSRHRNSPKLPYQQQKQQSPKVFPTPSHHASLSRSSSSTDLSLPHTPSPPPQAPSPSLRTLLLPPAAAIGVLPPRKRISNTIPPLNTKSLVQPATLSPSFLSSRSTNMSSISPSCESPAFGNTYSDASSAAGSTPSTPTHSRPFISMAITELVISEAHYLTSVKRIGNTLSQAAEANPAAGCKESSTLRSVSNRWTEMTRMQTKFHDDVVAVNEDLRETAGLLNGLLVTLEPILIEHSRDLSISLKKLIRRDQKSEHTAAEWESALRQPLDHLSSYEEWLLRIDPQRKSCKDYHAHLQGLIYKTKMVSDANQHPRNMLRRLSTMARDVIKRRSSVPLLTQGGSLSETTTPTTPTTPLSASTLDSRYSEKSEASTCSPTTPISIHMIPDNTVKALGVANNNDLTIDAVTKPASTTTSETKSPLEKGLPKIPSDTSSPPSQPSSPQEPATPIADTFLAPPHIKQLHHCSSSTSELSSTTTLNTPSSSSLASSSTSVHSKNSSTSVETIIQVQIQEQVHLRSNTSNATLIRQKFLDDKEARKATLRVGTSEVIQARAQSLQSPSYNSRASAESLRRVSPTKPEAEKPPVKSLISFWEQVNDPLEA</sequence>
<feature type="region of interest" description="Disordered" evidence="1">
    <location>
        <begin position="561"/>
        <end position="605"/>
    </location>
</feature>
<organism evidence="2 3">
    <name type="scientific">Linnemannia elongata AG-77</name>
    <dbReference type="NCBI Taxonomy" id="1314771"/>
    <lineage>
        <taxon>Eukaryota</taxon>
        <taxon>Fungi</taxon>
        <taxon>Fungi incertae sedis</taxon>
        <taxon>Mucoromycota</taxon>
        <taxon>Mortierellomycotina</taxon>
        <taxon>Mortierellomycetes</taxon>
        <taxon>Mortierellales</taxon>
        <taxon>Mortierellaceae</taxon>
        <taxon>Linnemannia</taxon>
    </lineage>
</organism>
<name>A0A197K793_9FUNG</name>
<feature type="compositionally biased region" description="Low complexity" evidence="1">
    <location>
        <begin position="695"/>
        <end position="727"/>
    </location>
</feature>
<gene>
    <name evidence="2" type="ORF">K457DRAFT_887156</name>
</gene>
<evidence type="ECO:0000313" key="3">
    <source>
        <dbReference type="Proteomes" id="UP000078512"/>
    </source>
</evidence>
<protein>
    <recommendedName>
        <fullName evidence="4">DH domain-containing protein</fullName>
    </recommendedName>
</protein>
<dbReference type="EMBL" id="KV442021">
    <property type="protein sequence ID" value="OAQ33355.1"/>
    <property type="molecule type" value="Genomic_DNA"/>
</dbReference>
<reference evidence="2 3" key="1">
    <citation type="submission" date="2016-05" db="EMBL/GenBank/DDBJ databases">
        <title>Genome sequencing reveals origins of a unique bacterial endosymbiosis in the earliest lineages of terrestrial Fungi.</title>
        <authorList>
            <consortium name="DOE Joint Genome Institute"/>
            <person name="Uehling J."/>
            <person name="Gryganskyi A."/>
            <person name="Hameed K."/>
            <person name="Tschaplinski T."/>
            <person name="Misztal P."/>
            <person name="Wu S."/>
            <person name="Desiro A."/>
            <person name="Vande Pol N."/>
            <person name="Du Z.-Y."/>
            <person name="Zienkiewicz A."/>
            <person name="Zienkiewicz K."/>
            <person name="Morin E."/>
            <person name="Tisserant E."/>
            <person name="Splivallo R."/>
            <person name="Hainaut M."/>
            <person name="Henrissat B."/>
            <person name="Ohm R."/>
            <person name="Kuo A."/>
            <person name="Yan J."/>
            <person name="Lipzen A."/>
            <person name="Nolan M."/>
            <person name="Labutti K."/>
            <person name="Barry K."/>
            <person name="Goldstein A."/>
            <person name="Labbe J."/>
            <person name="Schadt C."/>
            <person name="Tuskan G."/>
            <person name="Grigoriev I."/>
            <person name="Martin F."/>
            <person name="Vilgalys R."/>
            <person name="Bonito G."/>
        </authorList>
    </citation>
    <scope>NUCLEOTIDE SEQUENCE [LARGE SCALE GENOMIC DNA]</scope>
    <source>
        <strain evidence="2 3">AG-77</strain>
    </source>
</reference>
<feature type="compositionally biased region" description="Low complexity" evidence="1">
    <location>
        <begin position="253"/>
        <end position="273"/>
    </location>
</feature>
<feature type="region of interest" description="Disordered" evidence="1">
    <location>
        <begin position="691"/>
        <end position="727"/>
    </location>
</feature>
<feature type="region of interest" description="Disordered" evidence="1">
    <location>
        <begin position="211"/>
        <end position="287"/>
    </location>
</feature>
<evidence type="ECO:0008006" key="4">
    <source>
        <dbReference type="Google" id="ProtNLM"/>
    </source>
</evidence>
<feature type="compositionally biased region" description="Polar residues" evidence="1">
    <location>
        <begin position="782"/>
        <end position="795"/>
    </location>
</feature>
<proteinExistence type="predicted"/>
<evidence type="ECO:0000256" key="1">
    <source>
        <dbReference type="SAM" id="MobiDB-lite"/>
    </source>
</evidence>
<dbReference type="AlphaFoldDB" id="A0A197K793"/>